<dbReference type="InterPro" id="IPR014867">
    <property type="entry name" value="Spore_coat_CotH_CotH2/3/7"/>
</dbReference>
<dbReference type="PANTHER" id="PTHR40050">
    <property type="entry name" value="INNER SPORE COAT PROTEIN H"/>
    <property type="match status" value="1"/>
</dbReference>
<evidence type="ECO:0008006" key="4">
    <source>
        <dbReference type="Google" id="ProtNLM"/>
    </source>
</evidence>
<dbReference type="AlphaFoldDB" id="A0A167PWM4"/>
<evidence type="ECO:0000313" key="3">
    <source>
        <dbReference type="Proteomes" id="UP000077315"/>
    </source>
</evidence>
<gene>
    <name evidence="2" type="ORF">PHYBLDRAFT_140728</name>
</gene>
<evidence type="ECO:0000313" key="2">
    <source>
        <dbReference type="EMBL" id="OAD78668.1"/>
    </source>
</evidence>
<keyword evidence="1" id="KW-0732">Signal</keyword>
<proteinExistence type="predicted"/>
<dbReference type="Pfam" id="PF08757">
    <property type="entry name" value="CotH"/>
    <property type="match status" value="1"/>
</dbReference>
<evidence type="ECO:0000256" key="1">
    <source>
        <dbReference type="SAM" id="SignalP"/>
    </source>
</evidence>
<sequence length="576" mass="65196">MRLTLIACAVVTVVSAVSIREREQRNTTYNVVSLEGGGGGEQQDVSVIVDNKTYPLVPSEEIPILYTGSAPVATNGYSYAISSGQNNTKVEPFTRNPTNEPATPNETFGRSWNTKNISKLEPVYPHIRAMDRLETPIHIDGEIPTIYISGNQTDFDYMHENVFDEITVKANFSYISPKDTQVINNIDFELAGRSSRWFPKVSYNIKLKKDEEDELYNYRRLKLRALPNDDSYLREKLGYDVIEAVGLATTKFSFVRVVLNDQPLGLYGLIETFKDPWLQNEFAHGDENYENGPLYQGSYLSPVSSREGLISDLSYYGDNITKYELGQYKIKEDPAKGEPSFQLLMDFTKFISEAPTNTSDAVEVWQKTFDTDSFLRSMALEVLLGFSDGYAATADNYYIYYEPNSSRYIYIPSDIDMTFGSGYLNFSAMTSGNYSTFPGLYSRPLITKMLQVPGFKTQFEDMLLEITQKLFNPEKLNPHIDQLAEMIAVDVEWDKTLPRVSKNLFFAGAENQGLVDMVPSNMDRNTALDFYHRIGNPVPLEVAIEGPTGYISLPGLKEFIKIQSENTLNFFNKKNP</sequence>
<dbReference type="EMBL" id="KV440973">
    <property type="protein sequence ID" value="OAD78668.1"/>
    <property type="molecule type" value="Genomic_DNA"/>
</dbReference>
<keyword evidence="3" id="KW-1185">Reference proteome</keyword>
<organism evidence="2 3">
    <name type="scientific">Phycomyces blakesleeanus (strain ATCC 8743b / DSM 1359 / FGSC 10004 / NBRC 33097 / NRRL 1555)</name>
    <dbReference type="NCBI Taxonomy" id="763407"/>
    <lineage>
        <taxon>Eukaryota</taxon>
        <taxon>Fungi</taxon>
        <taxon>Fungi incertae sedis</taxon>
        <taxon>Mucoromycota</taxon>
        <taxon>Mucoromycotina</taxon>
        <taxon>Mucoromycetes</taxon>
        <taxon>Mucorales</taxon>
        <taxon>Phycomycetaceae</taxon>
        <taxon>Phycomyces</taxon>
    </lineage>
</organism>
<dbReference type="PANTHER" id="PTHR40050:SF1">
    <property type="entry name" value="INNER SPORE COAT PROTEIN H"/>
    <property type="match status" value="1"/>
</dbReference>
<dbReference type="GeneID" id="28991357"/>
<accession>A0A167PWM4</accession>
<protein>
    <recommendedName>
        <fullName evidence="4">Secreted coth spore-coat protein domain-containing protein</fullName>
    </recommendedName>
</protein>
<dbReference type="RefSeq" id="XP_018296708.1">
    <property type="nucleotide sequence ID" value="XM_018430451.1"/>
</dbReference>
<reference evidence="3" key="1">
    <citation type="submission" date="2015-06" db="EMBL/GenBank/DDBJ databases">
        <title>Expansion of signal transduction pathways in fungi by whole-genome duplication.</title>
        <authorList>
            <consortium name="DOE Joint Genome Institute"/>
            <person name="Corrochano L.M."/>
            <person name="Kuo A."/>
            <person name="Marcet-Houben M."/>
            <person name="Polaino S."/>
            <person name="Salamov A."/>
            <person name="Villalobos J.M."/>
            <person name="Alvarez M.I."/>
            <person name="Avalos J."/>
            <person name="Benito E.P."/>
            <person name="Benoit I."/>
            <person name="Burger G."/>
            <person name="Camino L.P."/>
            <person name="Canovas D."/>
            <person name="Cerda-Olmedo E."/>
            <person name="Cheng J.-F."/>
            <person name="Dominguez A."/>
            <person name="Elias M."/>
            <person name="Eslava A.P."/>
            <person name="Glaser F."/>
            <person name="Grimwood J."/>
            <person name="Gutierrez G."/>
            <person name="Heitman J."/>
            <person name="Henrissat B."/>
            <person name="Iturriaga E.A."/>
            <person name="Lang B.F."/>
            <person name="Lavin J.L."/>
            <person name="Lee S."/>
            <person name="Li W."/>
            <person name="Lindquist E."/>
            <person name="Lopez-Garcia S."/>
            <person name="Luque E.M."/>
            <person name="Marcos A.T."/>
            <person name="Martin J."/>
            <person name="McCluskey K."/>
            <person name="Medina H.R."/>
            <person name="Miralles-Duran A."/>
            <person name="Miyazaki A."/>
            <person name="Munoz-Torres E."/>
            <person name="Oguiza J.A."/>
            <person name="Ohm R."/>
            <person name="Olmedo M."/>
            <person name="Orejas M."/>
            <person name="Ortiz-Castellanos L."/>
            <person name="Pisabarro A.G."/>
            <person name="Rodriguez-Romero J."/>
            <person name="Ruiz-Herrera J."/>
            <person name="Ruiz-Vazquez R."/>
            <person name="Sanz C."/>
            <person name="Schackwitz W."/>
            <person name="Schmutz J."/>
            <person name="Shahriari M."/>
            <person name="Shelest E."/>
            <person name="Silva-Franco F."/>
            <person name="Soanes D."/>
            <person name="Syed K."/>
            <person name="Tagua V.G."/>
            <person name="Talbot N.J."/>
            <person name="Thon M."/>
            <person name="De vries R.P."/>
            <person name="Wiebenga A."/>
            <person name="Yadav J.S."/>
            <person name="Braun E.L."/>
            <person name="Baker S."/>
            <person name="Garre V."/>
            <person name="Horwitz B."/>
            <person name="Torres-Martinez S."/>
            <person name="Idnurm A."/>
            <person name="Herrera-Estrella A."/>
            <person name="Gabaldon T."/>
            <person name="Grigoriev I.V."/>
        </authorList>
    </citation>
    <scope>NUCLEOTIDE SEQUENCE [LARGE SCALE GENOMIC DNA]</scope>
    <source>
        <strain evidence="3">NRRL 1555(-)</strain>
    </source>
</reference>
<dbReference type="STRING" id="763407.A0A167PWM4"/>
<dbReference type="VEuPathDB" id="FungiDB:PHYBLDRAFT_140728"/>
<dbReference type="OrthoDB" id="10267127at2759"/>
<dbReference type="InParanoid" id="A0A167PWM4"/>
<dbReference type="Proteomes" id="UP000077315">
    <property type="component" value="Unassembled WGS sequence"/>
</dbReference>
<feature type="signal peptide" evidence="1">
    <location>
        <begin position="1"/>
        <end position="16"/>
    </location>
</feature>
<name>A0A167PWM4_PHYB8</name>
<feature type="chain" id="PRO_5007891328" description="Secreted coth spore-coat protein domain-containing protein" evidence="1">
    <location>
        <begin position="17"/>
        <end position="576"/>
    </location>
</feature>